<dbReference type="PANTHER" id="PTHR35442:SF1">
    <property type="entry name" value="CATION CHANNEL SPERM-ASSOCIATED AUXILIARY SUBUNIT TMEM249"/>
    <property type="match status" value="1"/>
</dbReference>
<protein>
    <submittedName>
        <fullName evidence="2">Uncharacterized protein</fullName>
    </submittedName>
</protein>
<dbReference type="OrthoDB" id="5519333at2759"/>
<keyword evidence="1" id="KW-0812">Transmembrane</keyword>
<comment type="caution">
    <text evidence="2">The sequence shown here is derived from an EMBL/GenBank/DDBJ whole genome shotgun (WGS) entry which is preliminary data.</text>
</comment>
<dbReference type="InterPro" id="IPR027861">
    <property type="entry name" value="TMEM249"/>
</dbReference>
<organism evidence="2 3">
    <name type="scientific">Holothuria leucospilota</name>
    <name type="common">Black long sea cucumber</name>
    <name type="synonym">Mertensiothuria leucospilota</name>
    <dbReference type="NCBI Taxonomy" id="206669"/>
    <lineage>
        <taxon>Eukaryota</taxon>
        <taxon>Metazoa</taxon>
        <taxon>Echinodermata</taxon>
        <taxon>Eleutherozoa</taxon>
        <taxon>Echinozoa</taxon>
        <taxon>Holothuroidea</taxon>
        <taxon>Aspidochirotacea</taxon>
        <taxon>Aspidochirotida</taxon>
        <taxon>Holothuriidae</taxon>
        <taxon>Holothuria</taxon>
    </lineage>
</organism>
<evidence type="ECO:0000313" key="2">
    <source>
        <dbReference type="EMBL" id="KAJ8024643.1"/>
    </source>
</evidence>
<reference evidence="2" key="1">
    <citation type="submission" date="2021-10" db="EMBL/GenBank/DDBJ databases">
        <title>Tropical sea cucumber genome reveals ecological adaptation and Cuvierian tubules defense mechanism.</title>
        <authorList>
            <person name="Chen T."/>
        </authorList>
    </citation>
    <scope>NUCLEOTIDE SEQUENCE</scope>
    <source>
        <strain evidence="2">Nanhai2018</strain>
        <tissue evidence="2">Muscle</tissue>
    </source>
</reference>
<proteinExistence type="predicted"/>
<feature type="transmembrane region" description="Helical" evidence="1">
    <location>
        <begin position="81"/>
        <end position="99"/>
    </location>
</feature>
<dbReference type="PANTHER" id="PTHR35442">
    <property type="entry name" value="TRANSMEMBRANE PROTEIN 249"/>
    <property type="match status" value="1"/>
</dbReference>
<gene>
    <name evidence="2" type="ORF">HOLleu_34600</name>
</gene>
<keyword evidence="1" id="KW-0472">Membrane</keyword>
<keyword evidence="3" id="KW-1185">Reference proteome</keyword>
<feature type="transmembrane region" description="Helical" evidence="1">
    <location>
        <begin position="158"/>
        <end position="177"/>
    </location>
</feature>
<keyword evidence="1" id="KW-1133">Transmembrane helix</keyword>
<evidence type="ECO:0000313" key="3">
    <source>
        <dbReference type="Proteomes" id="UP001152320"/>
    </source>
</evidence>
<feature type="transmembrane region" description="Helical" evidence="1">
    <location>
        <begin position="52"/>
        <end position="74"/>
    </location>
</feature>
<accession>A0A9Q0YLG3</accession>
<dbReference type="AlphaFoldDB" id="A0A9Q0YLG3"/>
<sequence length="180" mass="21120">MVKGKVIGIFGTWDYSFWARPEDVFQARLEKNPIYPFEETEENHYEFEFISIWFWLSLGALGTVIIVGGILMLAAENPLAYLVYCIICLVITSYTSYVYQGPRKVIIDQNENYYEFYRKGRHVHKGHVHNIYIRLLGQKGGTYYVITDANSHSFWKSSVSSCVLYSVWIPVIWYLLLKYQ</sequence>
<dbReference type="Proteomes" id="UP001152320">
    <property type="component" value="Chromosome 18"/>
</dbReference>
<name>A0A9Q0YLG3_HOLLE</name>
<evidence type="ECO:0000256" key="1">
    <source>
        <dbReference type="SAM" id="Phobius"/>
    </source>
</evidence>
<dbReference type="Pfam" id="PF15158">
    <property type="entry name" value="TMEM249"/>
    <property type="match status" value="1"/>
</dbReference>
<dbReference type="EMBL" id="JAIZAY010000018">
    <property type="protein sequence ID" value="KAJ8024643.1"/>
    <property type="molecule type" value="Genomic_DNA"/>
</dbReference>